<accession>A0ACC2S3K6</accession>
<proteinExistence type="predicted"/>
<dbReference type="EMBL" id="QTSX02005864">
    <property type="protein sequence ID" value="KAJ9056843.1"/>
    <property type="molecule type" value="Genomic_DNA"/>
</dbReference>
<evidence type="ECO:0000313" key="1">
    <source>
        <dbReference type="EMBL" id="KAJ9056843.1"/>
    </source>
</evidence>
<keyword evidence="2" id="KW-1185">Reference proteome</keyword>
<name>A0ACC2S3K6_9FUNG</name>
<protein>
    <submittedName>
        <fullName evidence="1">Uncharacterized protein</fullName>
    </submittedName>
</protein>
<gene>
    <name evidence="1" type="ORF">DSO57_1028742</name>
</gene>
<organism evidence="1 2">
    <name type="scientific">Entomophthora muscae</name>
    <dbReference type="NCBI Taxonomy" id="34485"/>
    <lineage>
        <taxon>Eukaryota</taxon>
        <taxon>Fungi</taxon>
        <taxon>Fungi incertae sedis</taxon>
        <taxon>Zoopagomycota</taxon>
        <taxon>Entomophthoromycotina</taxon>
        <taxon>Entomophthoromycetes</taxon>
        <taxon>Entomophthorales</taxon>
        <taxon>Entomophthoraceae</taxon>
        <taxon>Entomophthora</taxon>
    </lineage>
</organism>
<reference evidence="1" key="1">
    <citation type="submission" date="2022-04" db="EMBL/GenBank/DDBJ databases">
        <title>Genome of the entomopathogenic fungus Entomophthora muscae.</title>
        <authorList>
            <person name="Elya C."/>
            <person name="Lovett B.R."/>
            <person name="Lee E."/>
            <person name="Macias A.M."/>
            <person name="Hajek A.E."/>
            <person name="De Bivort B.L."/>
            <person name="Kasson M.T."/>
            <person name="De Fine Licht H.H."/>
            <person name="Stajich J.E."/>
        </authorList>
    </citation>
    <scope>NUCLEOTIDE SEQUENCE</scope>
    <source>
        <strain evidence="1">Berkeley</strain>
    </source>
</reference>
<evidence type="ECO:0000313" key="2">
    <source>
        <dbReference type="Proteomes" id="UP001165960"/>
    </source>
</evidence>
<sequence>MIPKKLSDLLNCPYDQVPFMQRCMMRIPIQAFNYFLLMPVPLSVITLAYLLMLNNWSLFHSLLFIWSTCELAFFLSWKKQMQVPFKRKPFTRDPASRVAIANRFLAHVGNFHEAFSDWMLERPDAPLHIDYFKPIIDYFFFDKKEEEMTIKEKVEAEKIYTLFNEKIPSNPDPSQPLKSFRFLDQTANDIPYHPKPLIIYLAIQGVRKLAAIVLTRLGFRRYVTRGLAYWLFSGNSPKPPSCIFMAWGLDTFRTCQRYTLCWQPIPGEE</sequence>
<comment type="caution">
    <text evidence="1">The sequence shown here is derived from an EMBL/GenBank/DDBJ whole genome shotgun (WGS) entry which is preliminary data.</text>
</comment>
<dbReference type="Proteomes" id="UP001165960">
    <property type="component" value="Unassembled WGS sequence"/>
</dbReference>